<feature type="active site" description="Proton donor" evidence="8">
    <location>
        <position position="58"/>
    </location>
</feature>
<accession>A0ABQ1GZ07</accession>
<dbReference type="HAMAP" id="MF_00972">
    <property type="entry name" value="tRNA_aden_deaminase"/>
    <property type="match status" value="1"/>
</dbReference>
<dbReference type="InterPro" id="IPR028883">
    <property type="entry name" value="tRNA_aden_deaminase"/>
</dbReference>
<dbReference type="SUPFAM" id="SSF53927">
    <property type="entry name" value="Cytidine deaminase-like"/>
    <property type="match status" value="1"/>
</dbReference>
<comment type="cofactor">
    <cofactor evidence="8">
        <name>Zn(2+)</name>
        <dbReference type="ChEBI" id="CHEBI:29105"/>
    </cofactor>
    <text evidence="8">Binds 1 zinc ion per subunit.</text>
</comment>
<feature type="domain" description="CMP/dCMP-type deaminase" evidence="9">
    <location>
        <begin position="5"/>
        <end position="116"/>
    </location>
</feature>
<dbReference type="InterPro" id="IPR016193">
    <property type="entry name" value="Cytidine_deaminase-like"/>
</dbReference>
<comment type="catalytic activity">
    <reaction evidence="7 8">
        <text>adenosine(34) in tRNA + H2O + H(+) = inosine(34) in tRNA + NH4(+)</text>
        <dbReference type="Rhea" id="RHEA:43168"/>
        <dbReference type="Rhea" id="RHEA-COMP:10373"/>
        <dbReference type="Rhea" id="RHEA-COMP:10374"/>
        <dbReference type="ChEBI" id="CHEBI:15377"/>
        <dbReference type="ChEBI" id="CHEBI:15378"/>
        <dbReference type="ChEBI" id="CHEBI:28938"/>
        <dbReference type="ChEBI" id="CHEBI:74411"/>
        <dbReference type="ChEBI" id="CHEBI:82852"/>
        <dbReference type="EC" id="3.5.4.33"/>
    </reaction>
</comment>
<dbReference type="PANTHER" id="PTHR11079:SF202">
    <property type="entry name" value="TRNA-SPECIFIC ADENOSINE DEAMINASE"/>
    <property type="match status" value="1"/>
</dbReference>
<evidence type="ECO:0000256" key="7">
    <source>
        <dbReference type="ARBA" id="ARBA00048045"/>
    </source>
</evidence>
<comment type="caution">
    <text evidence="10">The sequence shown here is derived from an EMBL/GenBank/DDBJ whole genome shotgun (WGS) entry which is preliminary data.</text>
</comment>
<evidence type="ECO:0000256" key="2">
    <source>
        <dbReference type="ARBA" id="ARBA00011738"/>
    </source>
</evidence>
<reference evidence="11" key="1">
    <citation type="journal article" date="2019" name="Int. J. Syst. Evol. Microbiol.">
        <title>The Global Catalogue of Microorganisms (GCM) 10K type strain sequencing project: providing services to taxonomists for standard genome sequencing and annotation.</title>
        <authorList>
            <consortium name="The Broad Institute Genomics Platform"/>
            <consortium name="The Broad Institute Genome Sequencing Center for Infectious Disease"/>
            <person name="Wu L."/>
            <person name="Ma J."/>
        </authorList>
    </citation>
    <scope>NUCLEOTIDE SEQUENCE [LARGE SCALE GENOMIC DNA]</scope>
    <source>
        <strain evidence="11">CGMCC 1.12806</strain>
    </source>
</reference>
<comment type="function">
    <text evidence="8">Catalyzes the deamination of adenosine to inosine at the wobble position 34 of tRNA(Arg2).</text>
</comment>
<feature type="binding site" evidence="8">
    <location>
        <position position="86"/>
    </location>
    <ligand>
        <name>Zn(2+)</name>
        <dbReference type="ChEBI" id="CHEBI:29105"/>
        <note>catalytic</note>
    </ligand>
</feature>
<evidence type="ECO:0000313" key="11">
    <source>
        <dbReference type="Proteomes" id="UP000627464"/>
    </source>
</evidence>
<dbReference type="NCBIfam" id="NF008113">
    <property type="entry name" value="PRK10860.1"/>
    <property type="match status" value="1"/>
</dbReference>
<keyword evidence="11" id="KW-1185">Reference proteome</keyword>
<evidence type="ECO:0000313" key="10">
    <source>
        <dbReference type="EMBL" id="GGA52795.1"/>
    </source>
</evidence>
<dbReference type="RefSeq" id="WP_188474387.1">
    <property type="nucleotide sequence ID" value="NZ_BMFZ01000008.1"/>
</dbReference>
<dbReference type="EC" id="3.5.4.33" evidence="8"/>
<keyword evidence="3 8" id="KW-0819">tRNA processing</keyword>
<feature type="binding site" evidence="8">
    <location>
        <position position="56"/>
    </location>
    <ligand>
        <name>Zn(2+)</name>
        <dbReference type="ChEBI" id="CHEBI:29105"/>
        <note>catalytic</note>
    </ligand>
</feature>
<feature type="binding site" evidence="8">
    <location>
        <position position="89"/>
    </location>
    <ligand>
        <name>Zn(2+)</name>
        <dbReference type="ChEBI" id="CHEBI:29105"/>
        <note>catalytic</note>
    </ligand>
</feature>
<dbReference type="Gene3D" id="3.40.140.10">
    <property type="entry name" value="Cytidine Deaminase, domain 2"/>
    <property type="match status" value="1"/>
</dbReference>
<keyword evidence="5 8" id="KW-0378">Hydrolase</keyword>
<protein>
    <recommendedName>
        <fullName evidence="8">tRNA-specific adenosine deaminase</fullName>
        <ecNumber evidence="8">3.5.4.33</ecNumber>
    </recommendedName>
</protein>
<evidence type="ECO:0000256" key="8">
    <source>
        <dbReference type="HAMAP-Rule" id="MF_00972"/>
    </source>
</evidence>
<dbReference type="Pfam" id="PF00383">
    <property type="entry name" value="dCMP_cyt_deam_1"/>
    <property type="match status" value="1"/>
</dbReference>
<dbReference type="Proteomes" id="UP000627464">
    <property type="component" value="Unassembled WGS sequence"/>
</dbReference>
<organism evidence="10 11">
    <name type="scientific">Hafnia psychrotolerans</name>
    <dbReference type="NCBI Taxonomy" id="1477018"/>
    <lineage>
        <taxon>Bacteria</taxon>
        <taxon>Pseudomonadati</taxon>
        <taxon>Pseudomonadota</taxon>
        <taxon>Gammaproteobacteria</taxon>
        <taxon>Enterobacterales</taxon>
        <taxon>Hafniaceae</taxon>
        <taxon>Hafnia</taxon>
    </lineage>
</organism>
<dbReference type="PANTHER" id="PTHR11079">
    <property type="entry name" value="CYTOSINE DEAMINASE FAMILY MEMBER"/>
    <property type="match status" value="1"/>
</dbReference>
<gene>
    <name evidence="8 10" type="primary">tadA</name>
    <name evidence="10" type="ORF">GCM10011328_30420</name>
</gene>
<evidence type="ECO:0000256" key="6">
    <source>
        <dbReference type="ARBA" id="ARBA00022833"/>
    </source>
</evidence>
<evidence type="ECO:0000256" key="5">
    <source>
        <dbReference type="ARBA" id="ARBA00022801"/>
    </source>
</evidence>
<evidence type="ECO:0000256" key="1">
    <source>
        <dbReference type="ARBA" id="ARBA00010669"/>
    </source>
</evidence>
<comment type="subunit">
    <text evidence="2 8">Homodimer.</text>
</comment>
<name>A0ABQ1GZ07_9GAMM</name>
<evidence type="ECO:0000256" key="3">
    <source>
        <dbReference type="ARBA" id="ARBA00022694"/>
    </source>
</evidence>
<keyword evidence="4 8" id="KW-0479">Metal-binding</keyword>
<comment type="similarity">
    <text evidence="1">Belongs to the cytidine and deoxycytidylate deaminase family. ADAT2 subfamily.</text>
</comment>
<evidence type="ECO:0000256" key="4">
    <source>
        <dbReference type="ARBA" id="ARBA00022723"/>
    </source>
</evidence>
<dbReference type="PROSITE" id="PS51747">
    <property type="entry name" value="CYT_DCMP_DEAMINASES_2"/>
    <property type="match status" value="1"/>
</dbReference>
<sequence length="172" mass="18773">MAEQYSDEDWMRYALNLALKAQEEGEVPVGAVLVLDNQVIGEGWNRLIGHHDPTAHAEIMALQQGGQTIQNYRLLNATLYVTLEPCVMCAGAMIHARIRRVVYGAADHKTGAAGSLLDILGHPGMNHQVQITSGILADDCSAMLSSFFRQRRSQHKALKLAQREADGPAVDA</sequence>
<dbReference type="CDD" id="cd01285">
    <property type="entry name" value="nucleoside_deaminase"/>
    <property type="match status" value="1"/>
</dbReference>
<keyword evidence="6 8" id="KW-0862">Zinc</keyword>
<dbReference type="InterPro" id="IPR002125">
    <property type="entry name" value="CMP_dCMP_dom"/>
</dbReference>
<dbReference type="InterPro" id="IPR016192">
    <property type="entry name" value="APOBEC/CMP_deaminase_Zn-bd"/>
</dbReference>
<dbReference type="PROSITE" id="PS00903">
    <property type="entry name" value="CYT_DCMP_DEAMINASES_1"/>
    <property type="match status" value="1"/>
</dbReference>
<dbReference type="EMBL" id="BMFZ01000008">
    <property type="protein sequence ID" value="GGA52795.1"/>
    <property type="molecule type" value="Genomic_DNA"/>
</dbReference>
<proteinExistence type="inferred from homology"/>
<evidence type="ECO:0000259" key="9">
    <source>
        <dbReference type="PROSITE" id="PS51747"/>
    </source>
</evidence>